<dbReference type="SUPFAM" id="SSF158745">
    <property type="entry name" value="LanC-like"/>
    <property type="match status" value="1"/>
</dbReference>
<proteinExistence type="predicted"/>
<dbReference type="Proteomes" id="UP000627292">
    <property type="component" value="Unassembled WGS sequence"/>
</dbReference>
<sequence>MPLSEINNLLGNKYQITENGVAETYNYLTASFINENGDISNCIIVFGEPDNIAEYYDRWVRIAPRIQLPEIVDSFLENGKAYLVVGDTADADWANAIHIVFGHAGWWLLPYENQKLLLRYIKEVLMILQSLEAMLEPVFVSPDLFGLHNKKIHLKLLPDEMLWNRQDLFAQKQNSYNLALMIVHCLTDLVPVKLDYQHPVRLRRSLLYFIADSELVDVLIRCLSPDNGGLVSLQELFTQVFAFERRVAAGKFSSDVFFFNASFNFLEGLEQLVIKSLDEIATCGQQERRTGANGFANSYVEKCFLLHKLTTMISVPVEYAENKHGADKFSDAMDVASGVAGAYLYTLACSRQGDGQEISTKTEGYINKLIGSQLADGSWDGLTIGSRSSAAAFWNGVAGIAFVLWLEYRVSGEQHVLLAARRAMDWLKKQAVYKDGHVYWYRAGGRLLLPGFAGGVAGIAFTFIVAAEATGDADYREVAEKSLMALPDRMYMNRFGYLNGLAGLGDVYMEAWRVFNSAVWKTRAHTIAETLYYTSKLNESNSLWWSGDDGNSISNNSLFTGDAGILYFLLRYLRRDVSHLFEQ</sequence>
<dbReference type="Gene3D" id="1.50.10.10">
    <property type="match status" value="1"/>
</dbReference>
<accession>A0A917IYN9</accession>
<dbReference type="InterPro" id="IPR012341">
    <property type="entry name" value="6hp_glycosidase-like_sf"/>
</dbReference>
<gene>
    <name evidence="1" type="ORF">GCM10011379_18950</name>
</gene>
<reference evidence="1" key="2">
    <citation type="submission" date="2020-09" db="EMBL/GenBank/DDBJ databases">
        <authorList>
            <person name="Sun Q."/>
            <person name="Zhou Y."/>
        </authorList>
    </citation>
    <scope>NUCLEOTIDE SEQUENCE</scope>
    <source>
        <strain evidence="1">CGMCC 1.15290</strain>
    </source>
</reference>
<dbReference type="RefSeq" id="WP_188951791.1">
    <property type="nucleotide sequence ID" value="NZ_BMIB01000002.1"/>
</dbReference>
<dbReference type="AlphaFoldDB" id="A0A917IYN9"/>
<organism evidence="1 2">
    <name type="scientific">Filimonas zeae</name>
    <dbReference type="NCBI Taxonomy" id="1737353"/>
    <lineage>
        <taxon>Bacteria</taxon>
        <taxon>Pseudomonadati</taxon>
        <taxon>Bacteroidota</taxon>
        <taxon>Chitinophagia</taxon>
        <taxon>Chitinophagales</taxon>
        <taxon>Chitinophagaceae</taxon>
        <taxon>Filimonas</taxon>
    </lineage>
</organism>
<reference evidence="1" key="1">
    <citation type="journal article" date="2014" name="Int. J. Syst. Evol. Microbiol.">
        <title>Complete genome sequence of Corynebacterium casei LMG S-19264T (=DSM 44701T), isolated from a smear-ripened cheese.</title>
        <authorList>
            <consortium name="US DOE Joint Genome Institute (JGI-PGF)"/>
            <person name="Walter F."/>
            <person name="Albersmeier A."/>
            <person name="Kalinowski J."/>
            <person name="Ruckert C."/>
        </authorList>
    </citation>
    <scope>NUCLEOTIDE SEQUENCE</scope>
    <source>
        <strain evidence="1">CGMCC 1.15290</strain>
    </source>
</reference>
<evidence type="ECO:0008006" key="3">
    <source>
        <dbReference type="Google" id="ProtNLM"/>
    </source>
</evidence>
<dbReference type="InterPro" id="IPR007822">
    <property type="entry name" value="LANC-like"/>
</dbReference>
<protein>
    <recommendedName>
        <fullName evidence="3">Lanthionine synthetase C-like protein</fullName>
    </recommendedName>
</protein>
<dbReference type="GO" id="GO:0031179">
    <property type="term" value="P:peptide modification"/>
    <property type="evidence" value="ECO:0007669"/>
    <property type="project" value="InterPro"/>
</dbReference>
<evidence type="ECO:0000313" key="2">
    <source>
        <dbReference type="Proteomes" id="UP000627292"/>
    </source>
</evidence>
<evidence type="ECO:0000313" key="1">
    <source>
        <dbReference type="EMBL" id="GGH65624.1"/>
    </source>
</evidence>
<keyword evidence="2" id="KW-1185">Reference proteome</keyword>
<name>A0A917IYN9_9BACT</name>
<dbReference type="EMBL" id="BMIB01000002">
    <property type="protein sequence ID" value="GGH65624.1"/>
    <property type="molecule type" value="Genomic_DNA"/>
</dbReference>
<comment type="caution">
    <text evidence="1">The sequence shown here is derived from an EMBL/GenBank/DDBJ whole genome shotgun (WGS) entry which is preliminary data.</text>
</comment>
<dbReference type="GO" id="GO:0005975">
    <property type="term" value="P:carbohydrate metabolic process"/>
    <property type="evidence" value="ECO:0007669"/>
    <property type="project" value="InterPro"/>
</dbReference>
<dbReference type="Pfam" id="PF05147">
    <property type="entry name" value="LANC_like"/>
    <property type="match status" value="1"/>
</dbReference>
<dbReference type="SMART" id="SM01260">
    <property type="entry name" value="LANC_like"/>
    <property type="match status" value="1"/>
</dbReference>